<dbReference type="Gene3D" id="3.40.50.720">
    <property type="entry name" value="NAD(P)-binding Rossmann-like Domain"/>
    <property type="match status" value="1"/>
</dbReference>
<sequence>MTARRRIAARATQFCCLCSLPAFRAAPTLSLVSHHEEIAAVAAFLVSDDASYVTGAEYTVDGGMTMHWSFDVIQERSKIEPGIHTVSFYGFRACLAGIPE</sequence>
<keyword evidence="3" id="KW-1185">Reference proteome</keyword>
<feature type="signal peptide" evidence="1">
    <location>
        <begin position="1"/>
        <end position="24"/>
    </location>
</feature>
<proteinExistence type="predicted"/>
<evidence type="ECO:0000313" key="3">
    <source>
        <dbReference type="Proteomes" id="UP001595607"/>
    </source>
</evidence>
<comment type="caution">
    <text evidence="2">The sequence shown here is derived from an EMBL/GenBank/DDBJ whole genome shotgun (WGS) entry which is preliminary data.</text>
</comment>
<evidence type="ECO:0000256" key="1">
    <source>
        <dbReference type="SAM" id="SignalP"/>
    </source>
</evidence>
<dbReference type="InterPro" id="IPR036291">
    <property type="entry name" value="NAD(P)-bd_dom_sf"/>
</dbReference>
<accession>A0ABV7MF79</accession>
<evidence type="ECO:0000313" key="2">
    <source>
        <dbReference type="EMBL" id="MFC3303577.1"/>
    </source>
</evidence>
<dbReference type="Pfam" id="PF13561">
    <property type="entry name" value="adh_short_C2"/>
    <property type="match status" value="1"/>
</dbReference>
<keyword evidence="1" id="KW-0732">Signal</keyword>
<dbReference type="EMBL" id="JBHRVA010000003">
    <property type="protein sequence ID" value="MFC3303577.1"/>
    <property type="molecule type" value="Genomic_DNA"/>
</dbReference>
<reference evidence="3" key="1">
    <citation type="journal article" date="2019" name="Int. J. Syst. Evol. Microbiol.">
        <title>The Global Catalogue of Microorganisms (GCM) 10K type strain sequencing project: providing services to taxonomists for standard genome sequencing and annotation.</title>
        <authorList>
            <consortium name="The Broad Institute Genomics Platform"/>
            <consortium name="The Broad Institute Genome Sequencing Center for Infectious Disease"/>
            <person name="Wu L."/>
            <person name="Ma J."/>
        </authorList>
    </citation>
    <scope>NUCLEOTIDE SEQUENCE [LARGE SCALE GENOMIC DNA]</scope>
    <source>
        <strain evidence="3">KCTC 22245</strain>
    </source>
</reference>
<gene>
    <name evidence="2" type="ORF">ACFONP_12640</name>
</gene>
<dbReference type="RefSeq" id="WP_189576260.1">
    <property type="nucleotide sequence ID" value="NZ_BMXU01000002.1"/>
</dbReference>
<protein>
    <submittedName>
        <fullName evidence="2">SDR family oxidoreductase</fullName>
    </submittedName>
</protein>
<dbReference type="Proteomes" id="UP001595607">
    <property type="component" value="Unassembled WGS sequence"/>
</dbReference>
<dbReference type="SUPFAM" id="SSF51735">
    <property type="entry name" value="NAD(P)-binding Rossmann-fold domains"/>
    <property type="match status" value="1"/>
</dbReference>
<feature type="chain" id="PRO_5047538841" evidence="1">
    <location>
        <begin position="25"/>
        <end position="100"/>
    </location>
</feature>
<organism evidence="2 3">
    <name type="scientific">Parvularcula lutaonensis</name>
    <dbReference type="NCBI Taxonomy" id="491923"/>
    <lineage>
        <taxon>Bacteria</taxon>
        <taxon>Pseudomonadati</taxon>
        <taxon>Pseudomonadota</taxon>
        <taxon>Alphaproteobacteria</taxon>
        <taxon>Parvularculales</taxon>
        <taxon>Parvularculaceae</taxon>
        <taxon>Parvularcula</taxon>
    </lineage>
</organism>
<name>A0ABV7MF79_9PROT</name>
<dbReference type="InterPro" id="IPR002347">
    <property type="entry name" value="SDR_fam"/>
</dbReference>